<dbReference type="Proteomes" id="UP000719766">
    <property type="component" value="Unassembled WGS sequence"/>
</dbReference>
<evidence type="ECO:0000256" key="1">
    <source>
        <dbReference type="ARBA" id="ARBA00022737"/>
    </source>
</evidence>
<evidence type="ECO:0000256" key="2">
    <source>
        <dbReference type="SAM" id="MobiDB-lite"/>
    </source>
</evidence>
<dbReference type="SUPFAM" id="SSF51120">
    <property type="entry name" value="beta-Roll"/>
    <property type="match status" value="1"/>
</dbReference>
<dbReference type="OrthoDB" id="4760524at2759"/>
<dbReference type="PROSITE" id="PS50837">
    <property type="entry name" value="NACHT"/>
    <property type="match status" value="1"/>
</dbReference>
<name>A0A9P7DR75_9AGAM</name>
<feature type="compositionally biased region" description="Polar residues" evidence="2">
    <location>
        <begin position="626"/>
        <end position="637"/>
    </location>
</feature>
<comment type="caution">
    <text evidence="4">The sequence shown here is derived from an EMBL/GenBank/DDBJ whole genome shotgun (WGS) entry which is preliminary data.</text>
</comment>
<dbReference type="SUPFAM" id="SSF52540">
    <property type="entry name" value="P-loop containing nucleoside triphosphate hydrolases"/>
    <property type="match status" value="1"/>
</dbReference>
<feature type="compositionally biased region" description="Low complexity" evidence="2">
    <location>
        <begin position="638"/>
        <end position="655"/>
    </location>
</feature>
<feature type="domain" description="NACHT" evidence="3">
    <location>
        <begin position="53"/>
        <end position="221"/>
    </location>
</feature>
<sequence length="965" mass="109768">MSEGTWEKLAQVAVKGAQYDSRERQPHPKCLEGTRVVLLNYIYESLDRQGNSQLIWLHGTAGVGKSAVAFTVAERMRGLKVKEGSKEKRLAGTFFFSRKHTKRRTTGYFFATLIYQLASNFPSIREDVNRIILDNPTLLDHDTSLRDQMEALFLQPLQRLKLRLRECPPLTFVIDALDECASESPEDDTSESELTDLISLLGEALREPGLPITHILLTSRSEEYIHKAMQTEEIRPLVCEIPVRTSGEGVAATISLDGVDVDNDIYVFLQHSFRELGTRHPDFPQPSTDELARLASRAGRRFIVASTMMKFIDDRHNDPRDRLQLMLELTSELLPGTEVYKLYDRILSTCADPTLAYLHLSVIAALADPLPMAQISKLLGPGEGRDVESVLVQLRSVIDVPTESNLPVNIYHSSVRDYVSYHSNSSLSQVHNIASPHSLLALSCLRLMVHDLLESTALLDAFSELIKHSQGIESHGPQNLKHTLDFVVQPLEPVQVLIGLLWLRGHRNPELQFWLDTRDGQAWLQTNAQIQWLQTEGGKDWLQTERGKRWLQTEGGERWLRAEGGECWLQTMGGECWLQTKGGERWLRMMGGEHWLQTEGGKHWRLQTPNTGHQLLFPEKPEHNSYLHSLNTSGPVQTSDDTSPSPTSSTEAGLQTTGGGGPLQTSGTQAWLQALSGRHWLQWLETQVGGHWLLSQSGRDWLQTQDGKNWVQTSSAQGWLQTQGGKDWLQTSGVREWLQTQGGKDWLQTLDVREWLQTPGGKDWLQTQVGRDWLQTLGGRDWLQTSQGQTWRLTTLWVTMEEYSSTLEATRDFIIVPDSLLQPTFQVIQQFKNLPDFLLFPAFLALRHQNHSTFTSTYNRLLPDVQTIHAMVAFIDFASQAWERSRSTSDVLKYACQNWALHLSRAPNPRDERLACIFQSFWTRNLLSWLERQWCLKDLRSCLTILREGEKLAQDYLQTPRLPLS</sequence>
<accession>A0A9P7DR75</accession>
<dbReference type="InterPro" id="IPR027417">
    <property type="entry name" value="P-loop_NTPase"/>
</dbReference>
<keyword evidence="5" id="KW-1185">Reference proteome</keyword>
<reference evidence="4" key="1">
    <citation type="journal article" date="2020" name="New Phytol.">
        <title>Comparative genomics reveals dynamic genome evolution in host specialist ectomycorrhizal fungi.</title>
        <authorList>
            <person name="Lofgren L.A."/>
            <person name="Nguyen N.H."/>
            <person name="Vilgalys R."/>
            <person name="Ruytinx J."/>
            <person name="Liao H.L."/>
            <person name="Branco S."/>
            <person name="Kuo A."/>
            <person name="LaButti K."/>
            <person name="Lipzen A."/>
            <person name="Andreopoulos W."/>
            <person name="Pangilinan J."/>
            <person name="Riley R."/>
            <person name="Hundley H."/>
            <person name="Na H."/>
            <person name="Barry K."/>
            <person name="Grigoriev I.V."/>
            <person name="Stajich J.E."/>
            <person name="Kennedy P.G."/>
        </authorList>
    </citation>
    <scope>NUCLEOTIDE SEQUENCE</scope>
    <source>
        <strain evidence="4">S12</strain>
    </source>
</reference>
<dbReference type="RefSeq" id="XP_041164766.1">
    <property type="nucleotide sequence ID" value="XM_041302115.1"/>
</dbReference>
<evidence type="ECO:0000259" key="3">
    <source>
        <dbReference type="PROSITE" id="PS50837"/>
    </source>
</evidence>
<proteinExistence type="predicted"/>
<dbReference type="EMBL" id="JABBWE010000008">
    <property type="protein sequence ID" value="KAG1801024.1"/>
    <property type="molecule type" value="Genomic_DNA"/>
</dbReference>
<evidence type="ECO:0000313" key="5">
    <source>
        <dbReference type="Proteomes" id="UP000719766"/>
    </source>
</evidence>
<dbReference type="InterPro" id="IPR056884">
    <property type="entry name" value="NPHP3-like_N"/>
</dbReference>
<dbReference type="InterPro" id="IPR007111">
    <property type="entry name" value="NACHT_NTPase"/>
</dbReference>
<protein>
    <recommendedName>
        <fullName evidence="3">NACHT domain-containing protein</fullName>
    </recommendedName>
</protein>
<dbReference type="GeneID" id="64595879"/>
<organism evidence="4 5">
    <name type="scientific">Suillus plorans</name>
    <dbReference type="NCBI Taxonomy" id="116603"/>
    <lineage>
        <taxon>Eukaryota</taxon>
        <taxon>Fungi</taxon>
        <taxon>Dikarya</taxon>
        <taxon>Basidiomycota</taxon>
        <taxon>Agaricomycotina</taxon>
        <taxon>Agaricomycetes</taxon>
        <taxon>Agaricomycetidae</taxon>
        <taxon>Boletales</taxon>
        <taxon>Suillineae</taxon>
        <taxon>Suillaceae</taxon>
        <taxon>Suillus</taxon>
    </lineage>
</organism>
<evidence type="ECO:0000313" key="4">
    <source>
        <dbReference type="EMBL" id="KAG1801024.1"/>
    </source>
</evidence>
<dbReference type="Gene3D" id="3.40.50.300">
    <property type="entry name" value="P-loop containing nucleotide triphosphate hydrolases"/>
    <property type="match status" value="1"/>
</dbReference>
<dbReference type="PANTHER" id="PTHR10039">
    <property type="entry name" value="AMELOGENIN"/>
    <property type="match status" value="1"/>
</dbReference>
<gene>
    <name evidence="4" type="ORF">HD556DRAFT_1341472</name>
</gene>
<feature type="region of interest" description="Disordered" evidence="2">
    <location>
        <begin position="624"/>
        <end position="666"/>
    </location>
</feature>
<keyword evidence="1" id="KW-0677">Repeat</keyword>
<dbReference type="Pfam" id="PF24883">
    <property type="entry name" value="NPHP3_N"/>
    <property type="match status" value="1"/>
</dbReference>
<dbReference type="AlphaFoldDB" id="A0A9P7DR75"/>
<dbReference type="PANTHER" id="PTHR10039:SF14">
    <property type="entry name" value="NACHT DOMAIN-CONTAINING PROTEIN"/>
    <property type="match status" value="1"/>
</dbReference>
<dbReference type="InterPro" id="IPR011049">
    <property type="entry name" value="Serralysin-like_metalloprot_C"/>
</dbReference>